<organism evidence="1 2">
    <name type="scientific">Pseudodesulfovibrio profundus</name>
    <dbReference type="NCBI Taxonomy" id="57320"/>
    <lineage>
        <taxon>Bacteria</taxon>
        <taxon>Pseudomonadati</taxon>
        <taxon>Thermodesulfobacteriota</taxon>
        <taxon>Desulfovibrionia</taxon>
        <taxon>Desulfovibrionales</taxon>
        <taxon>Desulfovibrionaceae</taxon>
    </lineage>
</organism>
<evidence type="ECO:0000313" key="2">
    <source>
        <dbReference type="Proteomes" id="UP000219215"/>
    </source>
</evidence>
<gene>
    <name evidence="1" type="ORF">DPRO_2046</name>
</gene>
<dbReference type="KEGG" id="pprf:DPRO_2046"/>
<dbReference type="RefSeq" id="WP_157917437.1">
    <property type="nucleotide sequence ID" value="NZ_LT907975.1"/>
</dbReference>
<dbReference type="EMBL" id="LT907975">
    <property type="protein sequence ID" value="SOB58950.1"/>
    <property type="molecule type" value="Genomic_DNA"/>
</dbReference>
<sequence length="337" mass="39485">MTAKKQPMKTEYIFDDIQSKYFVHNCYLQRKAKQDEPQRFAKVKEAISALEDAVKIDREIFEELIVEISHYGWEGEKSFLAMYDYNVDYTAYRAKICKLIFSNEFKAQIEGIHSFSCDYFYDAIALTREEPMDGYIEALKNYLKFRKEPESFQIEFSEEDLDWLDDDVDGVTHLLATYPKCYLLFPKQEEDPFQIEKDTNGLTITVQPCADNFDAERFAEQLLVQIAGFQYEHQEGTNISHTSFEKKCFQWLQKRAEEPKVDLKGLLGRFLGLWMWDNKRKTGGTLEDTAYDCQSQFPERYKNRSGIIEDGPSLDVLEGYYKWATRCISSGEVENAK</sequence>
<name>A0A2C8F8J2_9BACT</name>
<dbReference type="AlphaFoldDB" id="A0A2C8F8J2"/>
<accession>A0A2C8F8J2</accession>
<dbReference type="OrthoDB" id="9906618at2"/>
<protein>
    <submittedName>
        <fullName evidence="1">Uncharacterized protein</fullName>
    </submittedName>
</protein>
<keyword evidence="2" id="KW-1185">Reference proteome</keyword>
<reference evidence="2" key="1">
    <citation type="submission" date="2017-09" db="EMBL/GenBank/DDBJ databases">
        <authorList>
            <person name="Regsiter A."/>
            <person name="William W."/>
        </authorList>
    </citation>
    <scope>NUCLEOTIDE SEQUENCE [LARGE SCALE GENOMIC DNA]</scope>
    <source>
        <strain evidence="2">500-1</strain>
    </source>
</reference>
<dbReference type="Proteomes" id="UP000219215">
    <property type="component" value="Chromosome DPRO"/>
</dbReference>
<proteinExistence type="predicted"/>
<evidence type="ECO:0000313" key="1">
    <source>
        <dbReference type="EMBL" id="SOB58950.1"/>
    </source>
</evidence>